<dbReference type="InterPro" id="IPR017896">
    <property type="entry name" value="4Fe4S_Fe-S-bd"/>
</dbReference>
<feature type="domain" description="4Fe-4S ferredoxin-type" evidence="8">
    <location>
        <begin position="132"/>
        <end position="161"/>
    </location>
</feature>
<sequence length="168" mass="18814">MKNIISKRRIVQGLVGASLYVLVFYFHISLLYVLIAGSILGIILGKVFCRWMCPMGFIMELLMGNKKGSEAGQMYQYHKLGCPIAWIGGILNKFSLFRIRHNPESCTSCGVCDRNCYISSLNENFSLYKAEKKASGNSFSCSRCLECVSSCPKGSLKYSFLPFGRSEK</sequence>
<keyword evidence="7" id="KW-0812">Transmembrane</keyword>
<dbReference type="PROSITE" id="PS51379">
    <property type="entry name" value="4FE4S_FER_2"/>
    <property type="match status" value="2"/>
</dbReference>
<evidence type="ECO:0000256" key="5">
    <source>
        <dbReference type="ARBA" id="ARBA00023004"/>
    </source>
</evidence>
<evidence type="ECO:0000259" key="8">
    <source>
        <dbReference type="PROSITE" id="PS51379"/>
    </source>
</evidence>
<dbReference type="GO" id="GO:0005886">
    <property type="term" value="C:plasma membrane"/>
    <property type="evidence" value="ECO:0007669"/>
    <property type="project" value="TreeGrafter"/>
</dbReference>
<dbReference type="PANTHER" id="PTHR30176">
    <property type="entry name" value="FERREDOXIN-TYPE PROTEIN NAPH"/>
    <property type="match status" value="1"/>
</dbReference>
<evidence type="ECO:0000256" key="2">
    <source>
        <dbReference type="ARBA" id="ARBA00022485"/>
    </source>
</evidence>
<keyword evidence="5" id="KW-0408">Iron</keyword>
<keyword evidence="4" id="KW-0249">Electron transport</keyword>
<dbReference type="AlphaFoldDB" id="A0A841R634"/>
<dbReference type="GO" id="GO:0051539">
    <property type="term" value="F:4 iron, 4 sulfur cluster binding"/>
    <property type="evidence" value="ECO:0007669"/>
    <property type="project" value="UniProtKB-KW"/>
</dbReference>
<keyword evidence="1" id="KW-0813">Transport</keyword>
<name>A0A841R634_9SPIO</name>
<keyword evidence="7" id="KW-1133">Transmembrane helix</keyword>
<keyword evidence="6" id="KW-0411">Iron-sulfur</keyword>
<proteinExistence type="predicted"/>
<keyword evidence="3" id="KW-0479">Metal-binding</keyword>
<keyword evidence="7" id="KW-0472">Membrane</keyword>
<evidence type="ECO:0000256" key="6">
    <source>
        <dbReference type="ARBA" id="ARBA00023014"/>
    </source>
</evidence>
<comment type="caution">
    <text evidence="9">The sequence shown here is derived from an EMBL/GenBank/DDBJ whole genome shotgun (WGS) entry which is preliminary data.</text>
</comment>
<dbReference type="InterPro" id="IPR051684">
    <property type="entry name" value="Electron_Trans/Redox"/>
</dbReference>
<dbReference type="SUPFAM" id="SSF54862">
    <property type="entry name" value="4Fe-4S ferredoxins"/>
    <property type="match status" value="1"/>
</dbReference>
<dbReference type="Pfam" id="PF12801">
    <property type="entry name" value="Fer4_5"/>
    <property type="match status" value="1"/>
</dbReference>
<evidence type="ECO:0000256" key="4">
    <source>
        <dbReference type="ARBA" id="ARBA00022982"/>
    </source>
</evidence>
<dbReference type="EMBL" id="JACHGJ010000001">
    <property type="protein sequence ID" value="MBB6479293.1"/>
    <property type="molecule type" value="Genomic_DNA"/>
</dbReference>
<dbReference type="GO" id="GO:0046872">
    <property type="term" value="F:metal ion binding"/>
    <property type="evidence" value="ECO:0007669"/>
    <property type="project" value="UniProtKB-KW"/>
</dbReference>
<evidence type="ECO:0000313" key="9">
    <source>
        <dbReference type="EMBL" id="MBB6479293.1"/>
    </source>
</evidence>
<dbReference type="Proteomes" id="UP000587760">
    <property type="component" value="Unassembled WGS sequence"/>
</dbReference>
<organism evidence="9 10">
    <name type="scientific">Spirochaeta isovalerica</name>
    <dbReference type="NCBI Taxonomy" id="150"/>
    <lineage>
        <taxon>Bacteria</taxon>
        <taxon>Pseudomonadati</taxon>
        <taxon>Spirochaetota</taxon>
        <taxon>Spirochaetia</taxon>
        <taxon>Spirochaetales</taxon>
        <taxon>Spirochaetaceae</taxon>
        <taxon>Spirochaeta</taxon>
    </lineage>
</organism>
<reference evidence="9 10" key="1">
    <citation type="submission" date="2020-08" db="EMBL/GenBank/DDBJ databases">
        <title>Genomic Encyclopedia of Type Strains, Phase IV (KMG-IV): sequencing the most valuable type-strain genomes for metagenomic binning, comparative biology and taxonomic classification.</title>
        <authorList>
            <person name="Goeker M."/>
        </authorList>
    </citation>
    <scope>NUCLEOTIDE SEQUENCE [LARGE SCALE GENOMIC DNA]</scope>
    <source>
        <strain evidence="9 10">DSM 2461</strain>
    </source>
</reference>
<protein>
    <submittedName>
        <fullName evidence="9">Polyferredoxin</fullName>
    </submittedName>
</protein>
<feature type="transmembrane region" description="Helical" evidence="7">
    <location>
        <begin position="32"/>
        <end position="53"/>
    </location>
</feature>
<keyword evidence="2" id="KW-0004">4Fe-4S</keyword>
<keyword evidence="10" id="KW-1185">Reference proteome</keyword>
<dbReference type="Gene3D" id="3.30.70.20">
    <property type="match status" value="1"/>
</dbReference>
<evidence type="ECO:0000256" key="1">
    <source>
        <dbReference type="ARBA" id="ARBA00022448"/>
    </source>
</evidence>
<feature type="domain" description="4Fe-4S ferredoxin-type" evidence="8">
    <location>
        <begin position="97"/>
        <end position="126"/>
    </location>
</feature>
<evidence type="ECO:0000256" key="3">
    <source>
        <dbReference type="ARBA" id="ARBA00022723"/>
    </source>
</evidence>
<dbReference type="Pfam" id="PF13237">
    <property type="entry name" value="Fer4_10"/>
    <property type="match status" value="1"/>
</dbReference>
<evidence type="ECO:0000313" key="10">
    <source>
        <dbReference type="Proteomes" id="UP000587760"/>
    </source>
</evidence>
<evidence type="ECO:0000256" key="7">
    <source>
        <dbReference type="SAM" id="Phobius"/>
    </source>
</evidence>
<dbReference type="PANTHER" id="PTHR30176:SF3">
    <property type="entry name" value="FERREDOXIN-TYPE PROTEIN NAPH"/>
    <property type="match status" value="1"/>
</dbReference>
<gene>
    <name evidence="9" type="ORF">HNR50_000926</name>
</gene>
<accession>A0A841R634</accession>
<dbReference type="RefSeq" id="WP_184744342.1">
    <property type="nucleotide sequence ID" value="NZ_JACHGJ010000001.1"/>
</dbReference>